<dbReference type="InterPro" id="IPR039545">
    <property type="entry name" value="PGAP2"/>
</dbReference>
<protein>
    <submittedName>
        <fullName evidence="2">Uncharacterized protein</fullName>
    </submittedName>
</protein>
<feature type="transmembrane region" description="Helical" evidence="1">
    <location>
        <begin position="44"/>
        <end position="68"/>
    </location>
</feature>
<dbReference type="EMBL" id="UZAH01037501">
    <property type="protein sequence ID" value="VDP49655.1"/>
    <property type="molecule type" value="Genomic_DNA"/>
</dbReference>
<sequence>MSYFHFRIVWPTLAFTVVIYAVLIENRQYKEGFVDDNNEHLSYFHFRIVWPTLAFTVVIYAVLIGGILGSLATDDLPNAQELRRAFWTRYGALRFRCNSTVPFPKDGLPSVLNLFELNVFGNLMFRICACIPIAIRLFVVHCRRELIRADFLSSSFVHNMMNEVVWALSFVEVFAMGLFSIITIRKDSTALHRYCKVTFAMTAAVNMLVTTAVIFAYKRNSTKSKNCTCISNLTLNSKY</sequence>
<reference evidence="2" key="1">
    <citation type="submission" date="2018-11" db="EMBL/GenBank/DDBJ databases">
        <authorList>
            <consortium name="Pathogen Informatics"/>
        </authorList>
    </citation>
    <scope>NUCLEOTIDE SEQUENCE [LARGE SCALE GENOMIC DNA]</scope>
</reference>
<feature type="transmembrane region" description="Helical" evidence="1">
    <location>
        <begin position="6"/>
        <end position="23"/>
    </location>
</feature>
<dbReference type="PANTHER" id="PTHR12892:SF8">
    <property type="entry name" value="PROTEIN CBG16685"/>
    <property type="match status" value="1"/>
</dbReference>
<organism evidence="2">
    <name type="scientific">Heligmosomoides polygyrus</name>
    <name type="common">Parasitic roundworm</name>
    <dbReference type="NCBI Taxonomy" id="6339"/>
    <lineage>
        <taxon>Eukaryota</taxon>
        <taxon>Metazoa</taxon>
        <taxon>Ecdysozoa</taxon>
        <taxon>Nematoda</taxon>
        <taxon>Chromadorea</taxon>
        <taxon>Rhabditida</taxon>
        <taxon>Rhabditina</taxon>
        <taxon>Rhabditomorpha</taxon>
        <taxon>Strongyloidea</taxon>
        <taxon>Heligmosomidae</taxon>
        <taxon>Heligmosomoides</taxon>
    </lineage>
</organism>
<keyword evidence="1" id="KW-0472">Membrane</keyword>
<evidence type="ECO:0000313" key="2">
    <source>
        <dbReference type="EMBL" id="VDP49655.1"/>
    </source>
</evidence>
<gene>
    <name evidence="2" type="ORF">HPBE_LOCUS25197</name>
</gene>
<dbReference type="GO" id="GO:0005789">
    <property type="term" value="C:endoplasmic reticulum membrane"/>
    <property type="evidence" value="ECO:0007669"/>
    <property type="project" value="TreeGrafter"/>
</dbReference>
<accession>A0A3P8F1U9</accession>
<keyword evidence="1" id="KW-0812">Transmembrane</keyword>
<dbReference type="OrthoDB" id="5850577at2759"/>
<feature type="transmembrane region" description="Helical" evidence="1">
    <location>
        <begin position="123"/>
        <end position="143"/>
    </location>
</feature>
<evidence type="ECO:0000256" key="1">
    <source>
        <dbReference type="SAM" id="Phobius"/>
    </source>
</evidence>
<dbReference type="GO" id="GO:0000139">
    <property type="term" value="C:Golgi membrane"/>
    <property type="evidence" value="ECO:0007669"/>
    <property type="project" value="InterPro"/>
</dbReference>
<feature type="transmembrane region" description="Helical" evidence="1">
    <location>
        <begin position="164"/>
        <end position="185"/>
    </location>
</feature>
<proteinExistence type="predicted"/>
<keyword evidence="1" id="KW-1133">Transmembrane helix</keyword>
<dbReference type="PANTHER" id="PTHR12892">
    <property type="entry name" value="FGF RECEPTOR ACTIVATING PROTEIN 1"/>
    <property type="match status" value="1"/>
</dbReference>
<feature type="transmembrane region" description="Helical" evidence="1">
    <location>
        <begin position="197"/>
        <end position="217"/>
    </location>
</feature>
<dbReference type="AlphaFoldDB" id="A0A3P8F1U9"/>
<name>A0A3P8F1U9_HELPZ</name>
<dbReference type="GO" id="GO:0006506">
    <property type="term" value="P:GPI anchor biosynthetic process"/>
    <property type="evidence" value="ECO:0007669"/>
    <property type="project" value="TreeGrafter"/>
</dbReference>